<gene>
    <name evidence="1" type="ORF">H8K55_07445</name>
</gene>
<evidence type="ECO:0008006" key="3">
    <source>
        <dbReference type="Google" id="ProtNLM"/>
    </source>
</evidence>
<dbReference type="PROSITE" id="PS51257">
    <property type="entry name" value="PROKAR_LIPOPROTEIN"/>
    <property type="match status" value="1"/>
</dbReference>
<organism evidence="1 2">
    <name type="scientific">Undibacterium flavidum</name>
    <dbReference type="NCBI Taxonomy" id="2762297"/>
    <lineage>
        <taxon>Bacteria</taxon>
        <taxon>Pseudomonadati</taxon>
        <taxon>Pseudomonadota</taxon>
        <taxon>Betaproteobacteria</taxon>
        <taxon>Burkholderiales</taxon>
        <taxon>Oxalobacteraceae</taxon>
        <taxon>Undibacterium</taxon>
    </lineage>
</organism>
<evidence type="ECO:0000313" key="2">
    <source>
        <dbReference type="Proteomes" id="UP000624279"/>
    </source>
</evidence>
<protein>
    <recommendedName>
        <fullName evidence="3">Lipoprotein</fullName>
    </recommendedName>
</protein>
<keyword evidence="2" id="KW-1185">Reference proteome</keyword>
<evidence type="ECO:0000313" key="1">
    <source>
        <dbReference type="EMBL" id="MBC3873414.1"/>
    </source>
</evidence>
<accession>A0ABR6YB92</accession>
<sequence>MTSTRPVSIDTCFTFASIIFTIMLTACNSNSDSDRRPDPVTKIDKTNMVDAAAVTMLAYRRSMADTSVIATAGFRLIIEDKANGQHPCAKGGHLQLEKVGSDYLFTPINCDLGDYQLISGKLLINIASGYFYQFTSLNYRLNGDTNSQSLTGQLKSTISGSQSSTSGYFSVERNKRNDVYQDYSITSAGTNNAKDSMRLSINTPRFPHSLNAEYDIASDTLNAKVQANDGSQLSMLVAKAGTITLELHQQASGAVLASKTLSAAEMTAAITKITE</sequence>
<dbReference type="RefSeq" id="WP_186941456.1">
    <property type="nucleotide sequence ID" value="NZ_JACOGA010000006.1"/>
</dbReference>
<dbReference type="Proteomes" id="UP000624279">
    <property type="component" value="Unassembled WGS sequence"/>
</dbReference>
<comment type="caution">
    <text evidence="1">The sequence shown here is derived from an EMBL/GenBank/DDBJ whole genome shotgun (WGS) entry which is preliminary data.</text>
</comment>
<reference evidence="1 2" key="1">
    <citation type="submission" date="2020-08" db="EMBL/GenBank/DDBJ databases">
        <title>Novel species isolated from subtropical streams in China.</title>
        <authorList>
            <person name="Lu H."/>
        </authorList>
    </citation>
    <scope>NUCLEOTIDE SEQUENCE [LARGE SCALE GENOMIC DNA]</scope>
    <source>
        <strain evidence="1 2">LX15W</strain>
    </source>
</reference>
<proteinExistence type="predicted"/>
<dbReference type="EMBL" id="JACOGA010000006">
    <property type="protein sequence ID" value="MBC3873414.1"/>
    <property type="molecule type" value="Genomic_DNA"/>
</dbReference>
<name>A0ABR6YB92_9BURK</name>